<dbReference type="OrthoDB" id="3265526at2759"/>
<keyword evidence="1" id="KW-1133">Transmembrane helix</keyword>
<organism evidence="3 4">
    <name type="scientific">Gymnopus androsaceus JB14</name>
    <dbReference type="NCBI Taxonomy" id="1447944"/>
    <lineage>
        <taxon>Eukaryota</taxon>
        <taxon>Fungi</taxon>
        <taxon>Dikarya</taxon>
        <taxon>Basidiomycota</taxon>
        <taxon>Agaricomycotina</taxon>
        <taxon>Agaricomycetes</taxon>
        <taxon>Agaricomycetidae</taxon>
        <taxon>Agaricales</taxon>
        <taxon>Marasmiineae</taxon>
        <taxon>Omphalotaceae</taxon>
        <taxon>Gymnopus</taxon>
    </lineage>
</organism>
<dbReference type="PANTHER" id="PTHR40465">
    <property type="entry name" value="CHROMOSOME 1, WHOLE GENOME SHOTGUN SEQUENCE"/>
    <property type="match status" value="1"/>
</dbReference>
<evidence type="ECO:0000256" key="1">
    <source>
        <dbReference type="SAM" id="Phobius"/>
    </source>
</evidence>
<sequence length="300" mass="33624">MLIRSFGPMLIGVFLNMILYGVSRLPLAVVYLFIMETANTAIDMAMMYQPLIAGYGTFARSFFFHHLAQCLQRHGTSCSELSYAYVVLISTPIQFFFAWRIQKVTKSYWIPIVIVILLHQVIFLAYEYLAGGVITGAKIAILKLFIKKPELHWSALVWFLPSCVADLLITFTLVMSLHQRKTGFATTDSMIDRLIRLTVQTGMITSICAIGDVAFFLALPVRSFFLTVSIALNYIYVCELKSSTFSNFLWDLCLSKLYTNCLLSTLNARSTLRSNSGHSAGSSGVLSSREGRRQVSLLLA</sequence>
<feature type="transmembrane region" description="Helical" evidence="1">
    <location>
        <begin position="155"/>
        <end position="177"/>
    </location>
</feature>
<name>A0A6A4HE52_9AGAR</name>
<dbReference type="Proteomes" id="UP000799118">
    <property type="component" value="Unassembled WGS sequence"/>
</dbReference>
<accession>A0A6A4HE52</accession>
<feature type="transmembrane region" description="Helical" evidence="1">
    <location>
        <begin position="197"/>
        <end position="217"/>
    </location>
</feature>
<protein>
    <recommendedName>
        <fullName evidence="2">DUF6534 domain-containing protein</fullName>
    </recommendedName>
</protein>
<dbReference type="Pfam" id="PF20152">
    <property type="entry name" value="DUF6534"/>
    <property type="match status" value="1"/>
</dbReference>
<feature type="transmembrane region" description="Helical" evidence="1">
    <location>
        <begin position="6"/>
        <end position="34"/>
    </location>
</feature>
<evidence type="ECO:0000313" key="3">
    <source>
        <dbReference type="EMBL" id="KAE9395527.1"/>
    </source>
</evidence>
<dbReference type="PANTHER" id="PTHR40465:SF1">
    <property type="entry name" value="DUF6534 DOMAIN-CONTAINING PROTEIN"/>
    <property type="match status" value="1"/>
</dbReference>
<keyword evidence="4" id="KW-1185">Reference proteome</keyword>
<dbReference type="EMBL" id="ML769529">
    <property type="protein sequence ID" value="KAE9395527.1"/>
    <property type="molecule type" value="Genomic_DNA"/>
</dbReference>
<keyword evidence="1" id="KW-0472">Membrane</keyword>
<keyword evidence="1" id="KW-0812">Transmembrane</keyword>
<proteinExistence type="predicted"/>
<feature type="transmembrane region" description="Helical" evidence="1">
    <location>
        <begin position="108"/>
        <end position="126"/>
    </location>
</feature>
<reference evidence="3" key="1">
    <citation type="journal article" date="2019" name="Environ. Microbiol.">
        <title>Fungal ecological strategies reflected in gene transcription - a case study of two litter decomposers.</title>
        <authorList>
            <person name="Barbi F."/>
            <person name="Kohler A."/>
            <person name="Barry K."/>
            <person name="Baskaran P."/>
            <person name="Daum C."/>
            <person name="Fauchery L."/>
            <person name="Ihrmark K."/>
            <person name="Kuo A."/>
            <person name="LaButti K."/>
            <person name="Lipzen A."/>
            <person name="Morin E."/>
            <person name="Grigoriev I.V."/>
            <person name="Henrissat B."/>
            <person name="Lindahl B."/>
            <person name="Martin F."/>
        </authorList>
    </citation>
    <scope>NUCLEOTIDE SEQUENCE</scope>
    <source>
        <strain evidence="3">JB14</strain>
    </source>
</reference>
<dbReference type="AlphaFoldDB" id="A0A6A4HE52"/>
<gene>
    <name evidence="3" type="ORF">BT96DRAFT_826097</name>
</gene>
<feature type="transmembrane region" description="Helical" evidence="1">
    <location>
        <begin position="46"/>
        <end position="63"/>
    </location>
</feature>
<evidence type="ECO:0000313" key="4">
    <source>
        <dbReference type="Proteomes" id="UP000799118"/>
    </source>
</evidence>
<evidence type="ECO:0000259" key="2">
    <source>
        <dbReference type="Pfam" id="PF20152"/>
    </source>
</evidence>
<feature type="domain" description="DUF6534" evidence="2">
    <location>
        <begin position="162"/>
        <end position="270"/>
    </location>
</feature>
<dbReference type="InterPro" id="IPR045339">
    <property type="entry name" value="DUF6534"/>
</dbReference>